<sequence>MIRRFLLSTTALLTVTGSGLAADLPYREPPPVYAPPVPIFTWTGLYLGGQLGYGWGADSFTVFAPAAAFYGQRFTPNGIVGGAHVGYNLQLNQIVLGLEGDVEGTGFNTAFNSGVITLRTRLPVQGSIRARLGFALDRVLLYATGGVAFAGFTHTYSSFLGYDTVNNARAGWTLGGGLEYAVTNNWSVRAEYRYSDFGTFNENTFNSAPGSFVQRHETENEVLAGFSYKFDAFGPAPIAAKY</sequence>
<feature type="domain" description="Outer membrane protein beta-barrel" evidence="7">
    <location>
        <begin position="41"/>
        <end position="230"/>
    </location>
</feature>
<proteinExistence type="inferred from homology"/>
<accession>A0ABZ0HU92</accession>
<dbReference type="SUPFAM" id="SSF56925">
    <property type="entry name" value="OMPA-like"/>
    <property type="match status" value="1"/>
</dbReference>
<name>A0ABZ0HU92_9HYPH</name>
<evidence type="ECO:0000313" key="8">
    <source>
        <dbReference type="EMBL" id="WOJ89910.1"/>
    </source>
</evidence>
<dbReference type="Proteomes" id="UP001626536">
    <property type="component" value="Chromosome"/>
</dbReference>
<keyword evidence="3" id="KW-0472">Membrane</keyword>
<feature type="signal peptide" evidence="6">
    <location>
        <begin position="1"/>
        <end position="21"/>
    </location>
</feature>
<organism evidence="8 9">
    <name type="scientific">Methylocapsa polymorpha</name>
    <dbReference type="NCBI Taxonomy" id="3080828"/>
    <lineage>
        <taxon>Bacteria</taxon>
        <taxon>Pseudomonadati</taxon>
        <taxon>Pseudomonadota</taxon>
        <taxon>Alphaproteobacteria</taxon>
        <taxon>Hyphomicrobiales</taxon>
        <taxon>Beijerinckiaceae</taxon>
        <taxon>Methylocapsa</taxon>
    </lineage>
</organism>
<comment type="similarity">
    <text evidence="5">Belongs to the Omp25/RopB family.</text>
</comment>
<dbReference type="Gene3D" id="2.40.160.20">
    <property type="match status" value="1"/>
</dbReference>
<evidence type="ECO:0000259" key="7">
    <source>
        <dbReference type="Pfam" id="PF13505"/>
    </source>
</evidence>
<dbReference type="InterPro" id="IPR011250">
    <property type="entry name" value="OMP/PagP_B-barrel"/>
</dbReference>
<comment type="subcellular location">
    <subcellularLocation>
        <location evidence="1">Cell outer membrane</location>
    </subcellularLocation>
</comment>
<reference evidence="8 9" key="1">
    <citation type="submission" date="2023-10" db="EMBL/GenBank/DDBJ databases">
        <title>Novel methanotroph of the genus Methylocapsa from a subarctic wetland.</title>
        <authorList>
            <person name="Belova S.E."/>
            <person name="Oshkin I.Y."/>
            <person name="Miroshnikov K."/>
            <person name="Dedysh S.N."/>
        </authorList>
    </citation>
    <scope>NUCLEOTIDE SEQUENCE [LARGE SCALE GENOMIC DNA]</scope>
    <source>
        <strain evidence="8 9">RX1</strain>
    </source>
</reference>
<dbReference type="EMBL" id="CP136862">
    <property type="protein sequence ID" value="WOJ89910.1"/>
    <property type="molecule type" value="Genomic_DNA"/>
</dbReference>
<evidence type="ECO:0000256" key="1">
    <source>
        <dbReference type="ARBA" id="ARBA00004442"/>
    </source>
</evidence>
<keyword evidence="9" id="KW-1185">Reference proteome</keyword>
<dbReference type="PANTHER" id="PTHR34001">
    <property type="entry name" value="BLL7405 PROTEIN"/>
    <property type="match status" value="1"/>
</dbReference>
<evidence type="ECO:0000256" key="6">
    <source>
        <dbReference type="SAM" id="SignalP"/>
    </source>
</evidence>
<evidence type="ECO:0000313" key="9">
    <source>
        <dbReference type="Proteomes" id="UP001626536"/>
    </source>
</evidence>
<evidence type="ECO:0000256" key="5">
    <source>
        <dbReference type="ARBA" id="ARBA00038306"/>
    </source>
</evidence>
<evidence type="ECO:0000256" key="2">
    <source>
        <dbReference type="ARBA" id="ARBA00022729"/>
    </source>
</evidence>
<evidence type="ECO:0000256" key="4">
    <source>
        <dbReference type="ARBA" id="ARBA00023237"/>
    </source>
</evidence>
<feature type="chain" id="PRO_5045151905" evidence="6">
    <location>
        <begin position="22"/>
        <end position="242"/>
    </location>
</feature>
<keyword evidence="4" id="KW-0998">Cell outer membrane</keyword>
<gene>
    <name evidence="8" type="ORF">RZS28_00925</name>
</gene>
<dbReference type="PANTHER" id="PTHR34001:SF3">
    <property type="entry name" value="BLL7405 PROTEIN"/>
    <property type="match status" value="1"/>
</dbReference>
<dbReference type="InterPro" id="IPR027385">
    <property type="entry name" value="Beta-barrel_OMP"/>
</dbReference>
<evidence type="ECO:0000256" key="3">
    <source>
        <dbReference type="ARBA" id="ARBA00023136"/>
    </source>
</evidence>
<dbReference type="Pfam" id="PF13505">
    <property type="entry name" value="OMP_b-brl"/>
    <property type="match status" value="1"/>
</dbReference>
<dbReference type="InterPro" id="IPR051692">
    <property type="entry name" value="OMP-like"/>
</dbReference>
<keyword evidence="2 6" id="KW-0732">Signal</keyword>
<dbReference type="RefSeq" id="WP_407339357.1">
    <property type="nucleotide sequence ID" value="NZ_CP136862.1"/>
</dbReference>
<protein>
    <submittedName>
        <fullName evidence="8">Porin family protein</fullName>
    </submittedName>
</protein>